<evidence type="ECO:0000256" key="1">
    <source>
        <dbReference type="SAM" id="MobiDB-lite"/>
    </source>
</evidence>
<name>A0A0D2G6T2_CLAB1</name>
<accession>A0A0D2G6T2</accession>
<evidence type="ECO:0000313" key="2">
    <source>
        <dbReference type="EMBL" id="KIW94322.1"/>
    </source>
</evidence>
<dbReference type="GeneID" id="27698566"/>
<dbReference type="AlphaFoldDB" id="A0A0D2G6T2"/>
<feature type="region of interest" description="Disordered" evidence="1">
    <location>
        <begin position="137"/>
        <end position="158"/>
    </location>
</feature>
<protein>
    <submittedName>
        <fullName evidence="2">Uncharacterized protein</fullName>
    </submittedName>
</protein>
<organism evidence="2 3">
    <name type="scientific">Cladophialophora bantiana (strain ATCC 10958 / CBS 173.52 / CDC B-1940 / NIH 8579)</name>
    <name type="common">Xylohypha bantiana</name>
    <dbReference type="NCBI Taxonomy" id="1442370"/>
    <lineage>
        <taxon>Eukaryota</taxon>
        <taxon>Fungi</taxon>
        <taxon>Dikarya</taxon>
        <taxon>Ascomycota</taxon>
        <taxon>Pezizomycotina</taxon>
        <taxon>Eurotiomycetes</taxon>
        <taxon>Chaetothyriomycetidae</taxon>
        <taxon>Chaetothyriales</taxon>
        <taxon>Herpotrichiellaceae</taxon>
        <taxon>Cladophialophora</taxon>
    </lineage>
</organism>
<dbReference type="EMBL" id="KN846986">
    <property type="protein sequence ID" value="KIW94322.1"/>
    <property type="molecule type" value="Genomic_DNA"/>
</dbReference>
<dbReference type="RefSeq" id="XP_016620991.1">
    <property type="nucleotide sequence ID" value="XM_016763378.1"/>
</dbReference>
<feature type="compositionally biased region" description="Basic and acidic residues" evidence="1">
    <location>
        <begin position="140"/>
        <end position="154"/>
    </location>
</feature>
<reference evidence="2" key="1">
    <citation type="submission" date="2015-01" db="EMBL/GenBank/DDBJ databases">
        <title>The Genome Sequence of Cladophialophora bantiana CBS 173.52.</title>
        <authorList>
            <consortium name="The Broad Institute Genomics Platform"/>
            <person name="Cuomo C."/>
            <person name="de Hoog S."/>
            <person name="Gorbushina A."/>
            <person name="Stielow B."/>
            <person name="Teixiera M."/>
            <person name="Abouelleil A."/>
            <person name="Chapman S.B."/>
            <person name="Priest M."/>
            <person name="Young S.K."/>
            <person name="Wortman J."/>
            <person name="Nusbaum C."/>
            <person name="Birren B."/>
        </authorList>
    </citation>
    <scope>NUCLEOTIDE SEQUENCE [LARGE SCALE GENOMIC DNA]</scope>
    <source>
        <strain evidence="2">CBS 173.52</strain>
    </source>
</reference>
<gene>
    <name evidence="2" type="ORF">Z519_05638</name>
</gene>
<sequence length="528" mass="60616">MSSWPSDFQGTRDDLDYENENITHLERQRGLGDDEDWIDLFMHDPDETDGFLFEVEKIRDFLDGTTSRTIRPDDAEDGSSPYYIAWLDERCYEGGSRVYCNPLTAAGLFEKLSKRRIRPRCSFLPCLSLQASPAVARADSSAHSRPDGGDHTEPGETIDLSCCMRDSRRASLSGRLQQGVSRAPGVCPFAPGWRIGLRWAPDEPDAARRLIFVTDLDSETATVLMKTASYHQARPLRHALYHHIVGRALMSVNFPSRLPSCFELEFHMPFYAWRPFRCEDHRRYARGGPLRNTVDVSFLNRQSGYLPQVLCEAHLTCVISGSDDRHWVAYFFADTYFDGKDEARETVLEYDKDKRSDHGMNADPLTYGNVDADVDPIWDPRKYFLTIVQHRLRQVTREWLQVVTNLRESFSHFEQVNDLSMKLLERLTDAVDAVETWLRNCAAFFHGLPQSPNDSRFLAEIEAIFGNLKSLKQQLEYLVARGKYFSKRLAIHLNLDAVEVGVRQSQQARETNNYSWVMMVSLSLMRIA</sequence>
<evidence type="ECO:0000313" key="3">
    <source>
        <dbReference type="Proteomes" id="UP000053789"/>
    </source>
</evidence>
<dbReference type="OrthoDB" id="10071171at2759"/>
<proteinExistence type="predicted"/>
<dbReference type="HOGENOM" id="CLU_025796_2_1_1"/>
<keyword evidence="3" id="KW-1185">Reference proteome</keyword>
<dbReference type="VEuPathDB" id="FungiDB:Z519_05638"/>
<dbReference type="Proteomes" id="UP000053789">
    <property type="component" value="Unassembled WGS sequence"/>
</dbReference>